<reference evidence="5" key="1">
    <citation type="journal article" date="2017" name="Gigascience">
        <title>The genome draft of coconut (Cocos nucifera).</title>
        <authorList>
            <person name="Xiao Y."/>
            <person name="Xu P."/>
            <person name="Fan H."/>
            <person name="Baudouin L."/>
            <person name="Xia W."/>
            <person name="Bocs S."/>
            <person name="Xu J."/>
            <person name="Li Q."/>
            <person name="Guo A."/>
            <person name="Zhou L."/>
            <person name="Li J."/>
            <person name="Wu Y."/>
            <person name="Ma Z."/>
            <person name="Armero A."/>
            <person name="Issali A.E."/>
            <person name="Liu N."/>
            <person name="Peng M."/>
            <person name="Yang Y."/>
        </authorList>
    </citation>
    <scope>NUCLEOTIDE SEQUENCE</scope>
    <source>
        <tissue evidence="5">Spear leaf of Hainan Tall coconut</tissue>
    </source>
</reference>
<dbReference type="Pfam" id="PF11926">
    <property type="entry name" value="DUF3444"/>
    <property type="match status" value="1"/>
</dbReference>
<keyword evidence="1" id="KW-0539">Nucleus</keyword>
<dbReference type="Pfam" id="PF08879">
    <property type="entry name" value="WRC"/>
    <property type="match status" value="1"/>
</dbReference>
<accession>A0A8K0ND14</accession>
<dbReference type="EMBL" id="CM017886">
    <property type="protein sequence ID" value="KAG1370209.1"/>
    <property type="molecule type" value="Genomic_DNA"/>
</dbReference>
<feature type="domain" description="WRC" evidence="4">
    <location>
        <begin position="9"/>
        <end position="57"/>
    </location>
</feature>
<sequence>MAKRRHEPPADEERCTRTDGKRWRCFERRLGDHRYCRKHQSLYLATLDRNRGSKPSSSVRVKKEKKTPLARARARARASKPSSSSSATAKKERKSLRSRVSSLGQKEAVGNGDTSSQELFNPPPAESPEPGQIWALPDESDGHPRVYARVEKIDADKGTAEVTLLVPHPVSEDEKRWAEEGVPAACGMFRPGNSSILVALAAFSHRMVVEEESTGEAETLNNFYKIYPRKGEVWAVYQRWDKGKKNLVYRLVEVLSGFTEDEGVTVAALSWVEGLEDVFQRQVVEGFELVKTLSRKELLRFSHQAVAFKMTEDGRSGGRRGRCFCWCIQIFSVMEKEIAGFNEGDWEKSKIKEKHASFGLENCLVSMYPAFKIHGTYHSFWILTMVVKEQYSKEFLSDE</sequence>
<evidence type="ECO:0000259" key="4">
    <source>
        <dbReference type="PROSITE" id="PS51667"/>
    </source>
</evidence>
<evidence type="ECO:0000313" key="5">
    <source>
        <dbReference type="EMBL" id="KAG1370209.1"/>
    </source>
</evidence>
<dbReference type="InterPro" id="IPR014977">
    <property type="entry name" value="WRC_dom"/>
</dbReference>
<reference evidence="5" key="2">
    <citation type="submission" date="2019-07" db="EMBL/GenBank/DDBJ databases">
        <authorList>
            <person name="Yang Y."/>
            <person name="Bocs S."/>
            <person name="Baudouin L."/>
        </authorList>
    </citation>
    <scope>NUCLEOTIDE SEQUENCE</scope>
    <source>
        <tissue evidence="5">Spear leaf of Hainan Tall coconut</tissue>
    </source>
</reference>
<dbReference type="PANTHER" id="PTHR47374">
    <property type="entry name" value="ENDOSOME ANTIGEN-LIKE PROTEIN, PUTATIVE (DUF3444)-RELATED"/>
    <property type="match status" value="1"/>
</dbReference>
<evidence type="ECO:0000256" key="1">
    <source>
        <dbReference type="ARBA" id="ARBA00023242"/>
    </source>
</evidence>
<evidence type="ECO:0000256" key="2">
    <source>
        <dbReference type="PROSITE-ProRule" id="PRU01002"/>
    </source>
</evidence>
<evidence type="ECO:0000256" key="3">
    <source>
        <dbReference type="SAM" id="MobiDB-lite"/>
    </source>
</evidence>
<proteinExistence type="predicted"/>
<dbReference type="PROSITE" id="PS51667">
    <property type="entry name" value="WRC"/>
    <property type="match status" value="1"/>
</dbReference>
<organism evidence="5 6">
    <name type="scientific">Cocos nucifera</name>
    <name type="common">Coconut palm</name>
    <dbReference type="NCBI Taxonomy" id="13894"/>
    <lineage>
        <taxon>Eukaryota</taxon>
        <taxon>Viridiplantae</taxon>
        <taxon>Streptophyta</taxon>
        <taxon>Embryophyta</taxon>
        <taxon>Tracheophyta</taxon>
        <taxon>Spermatophyta</taxon>
        <taxon>Magnoliopsida</taxon>
        <taxon>Liliopsida</taxon>
        <taxon>Arecaceae</taxon>
        <taxon>Arecoideae</taxon>
        <taxon>Cocoseae</taxon>
        <taxon>Attaleinae</taxon>
        <taxon>Cocos</taxon>
    </lineage>
</organism>
<keyword evidence="6" id="KW-1185">Reference proteome</keyword>
<evidence type="ECO:0000313" key="6">
    <source>
        <dbReference type="Proteomes" id="UP000797356"/>
    </source>
</evidence>
<protein>
    <recommendedName>
        <fullName evidence="4">WRC domain-containing protein</fullName>
    </recommendedName>
</protein>
<dbReference type="InterPro" id="IPR024593">
    <property type="entry name" value="DUF3444"/>
</dbReference>
<feature type="region of interest" description="Disordered" evidence="3">
    <location>
        <begin position="43"/>
        <end position="141"/>
    </location>
</feature>
<dbReference type="PANTHER" id="PTHR47374:SF2">
    <property type="entry name" value="OS01G0927400 PROTEIN"/>
    <property type="match status" value="1"/>
</dbReference>
<dbReference type="AlphaFoldDB" id="A0A8K0ND14"/>
<dbReference type="Proteomes" id="UP000797356">
    <property type="component" value="Chromosome 15"/>
</dbReference>
<name>A0A8K0ND14_COCNU</name>
<gene>
    <name evidence="5" type="ORF">COCNU_15G005750</name>
</gene>
<dbReference type="OrthoDB" id="770112at2759"/>
<comment type="caution">
    <text evidence="5">The sequence shown here is derived from an EMBL/GenBank/DDBJ whole genome shotgun (WGS) entry which is preliminary data.</text>
</comment>
<feature type="compositionally biased region" description="Low complexity" evidence="3">
    <location>
        <begin position="79"/>
        <end position="88"/>
    </location>
</feature>
<comment type="caution">
    <text evidence="2">Lacks conserved residue(s) required for the propagation of feature annotation.</text>
</comment>